<reference evidence="2 3" key="2">
    <citation type="journal article" date="2011" name="Stand. Genomic Sci.">
        <title>Complete genome sequence of Leadbetterella byssophila type strain (4M15).</title>
        <authorList>
            <person name="Abt B."/>
            <person name="Teshima H."/>
            <person name="Lucas S."/>
            <person name="Lapidus A."/>
            <person name="Del Rio T.G."/>
            <person name="Nolan M."/>
            <person name="Tice H."/>
            <person name="Cheng J.F."/>
            <person name="Pitluck S."/>
            <person name="Liolios K."/>
            <person name="Pagani I."/>
            <person name="Ivanova N."/>
            <person name="Mavromatis K."/>
            <person name="Pati A."/>
            <person name="Tapia R."/>
            <person name="Han C."/>
            <person name="Goodwin L."/>
            <person name="Chen A."/>
            <person name="Palaniappan K."/>
            <person name="Land M."/>
            <person name="Hauser L."/>
            <person name="Chang Y.J."/>
            <person name="Jeffries C.D."/>
            <person name="Rohde M."/>
            <person name="Goker M."/>
            <person name="Tindall B.J."/>
            <person name="Detter J.C."/>
            <person name="Woyke T."/>
            <person name="Bristow J."/>
            <person name="Eisen J.A."/>
            <person name="Markowitz V."/>
            <person name="Hugenholtz P."/>
            <person name="Klenk H.P."/>
            <person name="Kyrpides N.C."/>
        </authorList>
    </citation>
    <scope>NUCLEOTIDE SEQUENCE [LARGE SCALE GENOMIC DNA]</scope>
    <source>
        <strain evidence="3">DSM 17132 / JCM 16389 / KACC 11308 / NBRC 106382 / 4M15</strain>
    </source>
</reference>
<dbReference type="eggNOG" id="COG2318">
    <property type="taxonomic scope" value="Bacteria"/>
</dbReference>
<evidence type="ECO:0000313" key="2">
    <source>
        <dbReference type="EMBL" id="ADQ16416.1"/>
    </source>
</evidence>
<proteinExistence type="predicted"/>
<dbReference type="Proteomes" id="UP000007435">
    <property type="component" value="Chromosome"/>
</dbReference>
<organism evidence="2 3">
    <name type="scientific">Leadbetterella byssophila (strain DSM 17132 / JCM 16389 / KACC 11308 / NBRC 106382 / 4M15)</name>
    <dbReference type="NCBI Taxonomy" id="649349"/>
    <lineage>
        <taxon>Bacteria</taxon>
        <taxon>Pseudomonadati</taxon>
        <taxon>Bacteroidota</taxon>
        <taxon>Cytophagia</taxon>
        <taxon>Cytophagales</taxon>
        <taxon>Leadbetterellaceae</taxon>
        <taxon>Leadbetterella</taxon>
    </lineage>
</organism>
<dbReference type="KEGG" id="lby:Lbys_0654"/>
<sequence>MENVKNIIRLLNASFHGGAWHGPSLLEQTKGLKVKTAAYKPAQIHSIAELIYHITSWRLFALKKIQGDASYNIDSEKKNFGDFHHVDEFELETLMMELTLSQDELIKALENKDDSFLQEMVPGAEYNFDTLLNGIIHHDIYHTGQIALIKKLAAPTSKFTDEMESRYFETNDPDFY</sequence>
<reference key="1">
    <citation type="submission" date="2010-11" db="EMBL/GenBank/DDBJ databases">
        <title>The complete genome of Leadbetterella byssophila DSM 17132.</title>
        <authorList>
            <consortium name="US DOE Joint Genome Institute (JGI-PGF)"/>
            <person name="Lucas S."/>
            <person name="Copeland A."/>
            <person name="Lapidus A."/>
            <person name="Glavina del Rio T."/>
            <person name="Dalin E."/>
            <person name="Tice H."/>
            <person name="Bruce D."/>
            <person name="Goodwin L."/>
            <person name="Pitluck S."/>
            <person name="Kyrpides N."/>
            <person name="Mavromatis K."/>
            <person name="Ivanova N."/>
            <person name="Teshima H."/>
            <person name="Brettin T."/>
            <person name="Detter J.C."/>
            <person name="Han C."/>
            <person name="Tapia R."/>
            <person name="Land M."/>
            <person name="Hauser L."/>
            <person name="Markowitz V."/>
            <person name="Cheng J.-F."/>
            <person name="Hugenholtz P."/>
            <person name="Woyke T."/>
            <person name="Wu D."/>
            <person name="Tindall B."/>
            <person name="Pomrenke H.G."/>
            <person name="Brambilla E."/>
            <person name="Klenk H.-P."/>
            <person name="Eisen J.A."/>
        </authorList>
    </citation>
    <scope>NUCLEOTIDE SEQUENCE [LARGE SCALE GENOMIC DNA]</scope>
    <source>
        <strain>DSM 17132</strain>
    </source>
</reference>
<dbReference type="EMBL" id="CP002305">
    <property type="protein sequence ID" value="ADQ16416.1"/>
    <property type="molecule type" value="Genomic_DNA"/>
</dbReference>
<keyword evidence="3" id="KW-1185">Reference proteome</keyword>
<name>E4RYQ4_LEAB4</name>
<evidence type="ECO:0000313" key="3">
    <source>
        <dbReference type="Proteomes" id="UP000007435"/>
    </source>
</evidence>
<accession>E4RYQ4</accession>
<dbReference type="SUPFAM" id="SSF109854">
    <property type="entry name" value="DinB/YfiT-like putative metalloenzymes"/>
    <property type="match status" value="1"/>
</dbReference>
<dbReference type="Gene3D" id="1.20.120.450">
    <property type="entry name" value="dinb family like domain"/>
    <property type="match status" value="1"/>
</dbReference>
<dbReference type="HOGENOM" id="CLU_107587_1_1_10"/>
<dbReference type="InterPro" id="IPR024775">
    <property type="entry name" value="DinB-like"/>
</dbReference>
<dbReference type="Pfam" id="PF12867">
    <property type="entry name" value="DinB_2"/>
    <property type="match status" value="1"/>
</dbReference>
<feature type="domain" description="DinB-like" evidence="1">
    <location>
        <begin position="45"/>
        <end position="146"/>
    </location>
</feature>
<evidence type="ECO:0000259" key="1">
    <source>
        <dbReference type="Pfam" id="PF12867"/>
    </source>
</evidence>
<dbReference type="InterPro" id="IPR034660">
    <property type="entry name" value="DinB/YfiT-like"/>
</dbReference>
<dbReference type="STRING" id="649349.Lbys_0654"/>
<protein>
    <recommendedName>
        <fullName evidence="1">DinB-like domain-containing protein</fullName>
    </recommendedName>
</protein>
<dbReference type="AlphaFoldDB" id="E4RYQ4"/>
<gene>
    <name evidence="2" type="ordered locus">Lbys_0654</name>
</gene>